<accession>A0ABY4CIA7</accession>
<organism evidence="2 3">
    <name type="scientific">Fodinisporobacter ferrooxydans</name>
    <dbReference type="NCBI Taxonomy" id="2901836"/>
    <lineage>
        <taxon>Bacteria</taxon>
        <taxon>Bacillati</taxon>
        <taxon>Bacillota</taxon>
        <taxon>Bacilli</taxon>
        <taxon>Bacillales</taxon>
        <taxon>Alicyclobacillaceae</taxon>
        <taxon>Fodinisporobacter</taxon>
    </lineage>
</organism>
<gene>
    <name evidence="2" type="ORF">LSG31_20720</name>
</gene>
<proteinExistence type="predicted"/>
<feature type="region of interest" description="Disordered" evidence="1">
    <location>
        <begin position="1"/>
        <end position="26"/>
    </location>
</feature>
<reference evidence="2" key="1">
    <citation type="submission" date="2021-12" db="EMBL/GenBank/DDBJ databases">
        <title>Alicyclobacillaceae gen. nov., sp. nov., isolated from chalcocite enrichment system.</title>
        <authorList>
            <person name="Jiang Z."/>
        </authorList>
    </citation>
    <scope>NUCLEOTIDE SEQUENCE</scope>
    <source>
        <strain evidence="2">MYW30-H2</strain>
    </source>
</reference>
<name>A0ABY4CIA7_9BACL</name>
<dbReference type="EMBL" id="CP089291">
    <property type="protein sequence ID" value="UOF90252.1"/>
    <property type="molecule type" value="Genomic_DNA"/>
</dbReference>
<dbReference type="Proteomes" id="UP000830167">
    <property type="component" value="Chromosome"/>
</dbReference>
<evidence type="ECO:0000313" key="3">
    <source>
        <dbReference type="Proteomes" id="UP000830167"/>
    </source>
</evidence>
<protein>
    <recommendedName>
        <fullName evidence="4">Spore coat protein</fullName>
    </recommendedName>
</protein>
<dbReference type="RefSeq" id="WP_347436946.1">
    <property type="nucleotide sequence ID" value="NZ_CP089291.1"/>
</dbReference>
<keyword evidence="3" id="KW-1185">Reference proteome</keyword>
<sequence>MDMKRVESSSSPLTNTSSSKESVAGSVKSIETNVYPGHLHETHVIQEYGPFPGEVAYPPETLLSPGTTFPPLTNEYPQIFYLPMHLVHENFAKTVEDVTKLKIDVETTDDGIPSTNRSNDDSLAVDAEYRYPLLPYPMYPYGYGYGYMYPRPFIGGYIGSVPIYPPFFW</sequence>
<evidence type="ECO:0000256" key="1">
    <source>
        <dbReference type="SAM" id="MobiDB-lite"/>
    </source>
</evidence>
<evidence type="ECO:0008006" key="4">
    <source>
        <dbReference type="Google" id="ProtNLM"/>
    </source>
</evidence>
<evidence type="ECO:0000313" key="2">
    <source>
        <dbReference type="EMBL" id="UOF90252.1"/>
    </source>
</evidence>
<feature type="compositionally biased region" description="Low complexity" evidence="1">
    <location>
        <begin position="8"/>
        <end position="22"/>
    </location>
</feature>